<dbReference type="RefSeq" id="WP_169677960.1">
    <property type="nucleotide sequence ID" value="NZ_JABBNU010000002.1"/>
</dbReference>
<dbReference type="PANTHER" id="PTHR34977">
    <property type="entry name" value="UPF0337 PROTEIN YJBJ"/>
    <property type="match status" value="1"/>
</dbReference>
<dbReference type="InterPro" id="IPR008462">
    <property type="entry name" value="CsbD"/>
</dbReference>
<reference evidence="3 4" key="1">
    <citation type="submission" date="2020-04" db="EMBL/GenBank/DDBJ databases">
        <title>Flammeovirgaceae bacterium KN852 isolated from deep sea.</title>
        <authorList>
            <person name="Zhang D.-C."/>
        </authorList>
    </citation>
    <scope>NUCLEOTIDE SEQUENCE [LARGE SCALE GENOMIC DNA]</scope>
    <source>
        <strain evidence="3 4">KN852</strain>
    </source>
</reference>
<dbReference type="SUPFAM" id="SSF69047">
    <property type="entry name" value="Hypothetical protein YjbJ"/>
    <property type="match status" value="1"/>
</dbReference>
<sequence length="63" mass="7303">MSAIEDKIRGNWNQIKGKLKEEYGELTDDELIYEEGKENQLLGKIQEKTGKTKEELKSFIDSI</sequence>
<evidence type="ECO:0000313" key="4">
    <source>
        <dbReference type="Proteomes" id="UP000559010"/>
    </source>
</evidence>
<feature type="domain" description="CsbD-like" evidence="2">
    <location>
        <begin position="6"/>
        <end position="57"/>
    </location>
</feature>
<dbReference type="AlphaFoldDB" id="A0A848IYG0"/>
<dbReference type="EMBL" id="JABBNU010000002">
    <property type="protein sequence ID" value="NMM47330.1"/>
    <property type="molecule type" value="Genomic_DNA"/>
</dbReference>
<dbReference type="PIRSF" id="PIRSF039008">
    <property type="entry name" value="YjbJ"/>
    <property type="match status" value="1"/>
</dbReference>
<evidence type="ECO:0000259" key="2">
    <source>
        <dbReference type="Pfam" id="PF05532"/>
    </source>
</evidence>
<name>A0A848IYG0_9BACT</name>
<gene>
    <name evidence="3" type="ORF">HH304_02895</name>
</gene>
<evidence type="ECO:0000313" key="3">
    <source>
        <dbReference type="EMBL" id="NMM47330.1"/>
    </source>
</evidence>
<organism evidence="3 4">
    <name type="scientific">Marinigracilibium pacificum</name>
    <dbReference type="NCBI Taxonomy" id="2729599"/>
    <lineage>
        <taxon>Bacteria</taxon>
        <taxon>Pseudomonadati</taxon>
        <taxon>Bacteroidota</taxon>
        <taxon>Cytophagia</taxon>
        <taxon>Cytophagales</taxon>
        <taxon>Flammeovirgaceae</taxon>
        <taxon>Marinigracilibium</taxon>
    </lineage>
</organism>
<comment type="caution">
    <text evidence="3">The sequence shown here is derived from an EMBL/GenBank/DDBJ whole genome shotgun (WGS) entry which is preliminary data.</text>
</comment>
<protein>
    <submittedName>
        <fullName evidence="3">CsbD family protein</fullName>
    </submittedName>
</protein>
<dbReference type="InterPro" id="IPR026042">
    <property type="entry name" value="YjbJ"/>
</dbReference>
<accession>A0A848IYG0</accession>
<evidence type="ECO:0000256" key="1">
    <source>
        <dbReference type="ARBA" id="ARBA00009129"/>
    </source>
</evidence>
<dbReference type="Pfam" id="PF05532">
    <property type="entry name" value="CsbD"/>
    <property type="match status" value="1"/>
</dbReference>
<comment type="similarity">
    <text evidence="1">Belongs to the UPF0337 (CsbD) family.</text>
</comment>
<dbReference type="Gene3D" id="1.10.1470.10">
    <property type="entry name" value="YjbJ"/>
    <property type="match status" value="1"/>
</dbReference>
<dbReference type="PANTHER" id="PTHR34977:SF1">
    <property type="entry name" value="UPF0337 PROTEIN YJBJ"/>
    <property type="match status" value="1"/>
</dbReference>
<dbReference type="InterPro" id="IPR036629">
    <property type="entry name" value="YjbJ_sf"/>
</dbReference>
<keyword evidence="4" id="KW-1185">Reference proteome</keyword>
<dbReference type="InterPro" id="IPR050423">
    <property type="entry name" value="UPF0337_stress_rsp"/>
</dbReference>
<proteinExistence type="inferred from homology"/>
<dbReference type="Proteomes" id="UP000559010">
    <property type="component" value="Unassembled WGS sequence"/>
</dbReference>